<accession>A0ABT0U370</accession>
<sequence>MNPSLFPSRFKRIAPSLLPLALGILIGAIWASGSSPSVTAQTPGYSSVPQQLGAVAPEFGEVAGSQVTVIESRDGRDVAGSGDLIGFSHVDDSGTQVITIVDAEKRWMAVYHVGSEGKIRLVSSREIAADFTLELNVTPPLADQIRRMQGLPPRSN</sequence>
<comment type="caution">
    <text evidence="1">The sequence shown here is derived from an EMBL/GenBank/DDBJ whole genome shotgun (WGS) entry which is preliminary data.</text>
</comment>
<protein>
    <submittedName>
        <fullName evidence="1">Uncharacterized protein</fullName>
    </submittedName>
</protein>
<proteinExistence type="predicted"/>
<name>A0ABT0U370_9BACT</name>
<gene>
    <name evidence="1" type="ORF">NB063_12040</name>
</gene>
<evidence type="ECO:0000313" key="2">
    <source>
        <dbReference type="Proteomes" id="UP001202961"/>
    </source>
</evidence>
<reference evidence="1 2" key="1">
    <citation type="journal article" date="2022" name="Syst. Appl. Microbiol.">
        <title>Rhodopirellula aestuarii sp. nov., a novel member of the genus Rhodopirellula isolated from brackish sediments collected in the Tagus River estuary, Portugal.</title>
        <authorList>
            <person name="Vitorino I.R."/>
            <person name="Klimek D."/>
            <person name="Calusinska M."/>
            <person name="Lobo-da-Cunha A."/>
            <person name="Vasconcelos V."/>
            <person name="Lage O.M."/>
        </authorList>
    </citation>
    <scope>NUCLEOTIDE SEQUENCE [LARGE SCALE GENOMIC DNA]</scope>
    <source>
        <strain evidence="1 2">ICT_H3.1</strain>
    </source>
</reference>
<evidence type="ECO:0000313" key="1">
    <source>
        <dbReference type="EMBL" id="MCM2371338.1"/>
    </source>
</evidence>
<organism evidence="1 2">
    <name type="scientific">Aporhodopirellula aestuarii</name>
    <dbReference type="NCBI Taxonomy" id="2950107"/>
    <lineage>
        <taxon>Bacteria</taxon>
        <taxon>Pseudomonadati</taxon>
        <taxon>Planctomycetota</taxon>
        <taxon>Planctomycetia</taxon>
        <taxon>Pirellulales</taxon>
        <taxon>Pirellulaceae</taxon>
        <taxon>Aporhodopirellula</taxon>
    </lineage>
</organism>
<dbReference type="EMBL" id="JAMQBK010000031">
    <property type="protein sequence ID" value="MCM2371338.1"/>
    <property type="molecule type" value="Genomic_DNA"/>
</dbReference>
<dbReference type="RefSeq" id="WP_250928973.1">
    <property type="nucleotide sequence ID" value="NZ_JAMQBK010000031.1"/>
</dbReference>
<dbReference type="Proteomes" id="UP001202961">
    <property type="component" value="Unassembled WGS sequence"/>
</dbReference>
<keyword evidence="2" id="KW-1185">Reference proteome</keyword>